<gene>
    <name evidence="13" type="primary">dxr</name>
    <name evidence="17" type="ORF">CA267_013925</name>
</gene>
<dbReference type="PANTHER" id="PTHR30525">
    <property type="entry name" value="1-DEOXY-D-XYLULOSE 5-PHOSPHATE REDUCTOISOMERASE"/>
    <property type="match status" value="1"/>
</dbReference>
<evidence type="ECO:0000256" key="1">
    <source>
        <dbReference type="ARBA" id="ARBA00001941"/>
    </source>
</evidence>
<dbReference type="GO" id="GO:0051484">
    <property type="term" value="P:isopentenyl diphosphate biosynthetic process, methylerythritol 4-phosphate pathway involved in terpenoid biosynthetic process"/>
    <property type="evidence" value="ECO:0007669"/>
    <property type="project" value="TreeGrafter"/>
</dbReference>
<dbReference type="NCBIfam" id="NF003938">
    <property type="entry name" value="PRK05447.1-1"/>
    <property type="match status" value="1"/>
</dbReference>
<evidence type="ECO:0000256" key="4">
    <source>
        <dbReference type="ARBA" id="ARBA00012366"/>
    </source>
</evidence>
<dbReference type="GO" id="GO:0070402">
    <property type="term" value="F:NADPH binding"/>
    <property type="evidence" value="ECO:0007669"/>
    <property type="project" value="InterPro"/>
</dbReference>
<dbReference type="SUPFAM" id="SSF55347">
    <property type="entry name" value="Glyceraldehyde-3-phosphate dehydrogenase-like, C-terminal domain"/>
    <property type="match status" value="1"/>
</dbReference>
<dbReference type="GO" id="GO:0030145">
    <property type="term" value="F:manganese ion binding"/>
    <property type="evidence" value="ECO:0007669"/>
    <property type="project" value="TreeGrafter"/>
</dbReference>
<feature type="domain" description="1-deoxy-D-xylulose 5-phosphate reductoisomerase N-terminal" evidence="14">
    <location>
        <begin position="4"/>
        <end position="132"/>
    </location>
</feature>
<feature type="domain" description="1-deoxy-D-xylulose 5-phosphate reductoisomerase C-terminal" evidence="15">
    <location>
        <begin position="146"/>
        <end position="235"/>
    </location>
</feature>
<evidence type="ECO:0000256" key="7">
    <source>
        <dbReference type="ARBA" id="ARBA00023002"/>
    </source>
</evidence>
<feature type="binding site" evidence="13">
    <location>
        <position position="12"/>
    </location>
    <ligand>
        <name>NADPH</name>
        <dbReference type="ChEBI" id="CHEBI:57783"/>
    </ligand>
</feature>
<name>A0A6M4MIZ3_9ALTE</name>
<dbReference type="EMBL" id="CP052766">
    <property type="protein sequence ID" value="QJR82878.1"/>
    <property type="molecule type" value="Genomic_DNA"/>
</dbReference>
<keyword evidence="7 13" id="KW-0560">Oxidoreductase</keyword>
<dbReference type="InterPro" id="IPR013512">
    <property type="entry name" value="DXP_reductoisomerase_N"/>
</dbReference>
<keyword evidence="13" id="KW-0460">Magnesium</keyword>
<evidence type="ECO:0000256" key="2">
    <source>
        <dbReference type="ARBA" id="ARBA00005094"/>
    </source>
</evidence>
<feature type="binding site" evidence="13">
    <location>
        <position position="218"/>
    </location>
    <ligand>
        <name>1-deoxy-D-xylulose 5-phosphate</name>
        <dbReference type="ChEBI" id="CHEBI:57792"/>
    </ligand>
</feature>
<feature type="binding site" evidence="13">
    <location>
        <position position="224"/>
    </location>
    <ligand>
        <name>1-deoxy-D-xylulose 5-phosphate</name>
        <dbReference type="ChEBI" id="CHEBI:57792"/>
    </ligand>
</feature>
<evidence type="ECO:0000256" key="11">
    <source>
        <dbReference type="ARBA" id="ARBA00054845"/>
    </source>
</evidence>
<feature type="binding site" evidence="13">
    <location>
        <position position="211"/>
    </location>
    <ligand>
        <name>NADPH</name>
        <dbReference type="ChEBI" id="CHEBI:57783"/>
    </ligand>
</feature>
<dbReference type="NCBIfam" id="TIGR00243">
    <property type="entry name" value="Dxr"/>
    <property type="match status" value="1"/>
</dbReference>
<feature type="binding site" evidence="13">
    <location>
        <position position="126"/>
    </location>
    <ligand>
        <name>NADPH</name>
        <dbReference type="ChEBI" id="CHEBI:57783"/>
    </ligand>
</feature>
<feature type="binding site" evidence="13">
    <location>
        <position position="125"/>
    </location>
    <ligand>
        <name>1-deoxy-D-xylulose 5-phosphate</name>
        <dbReference type="ChEBI" id="CHEBI:57792"/>
    </ligand>
</feature>
<dbReference type="PIRSF" id="PIRSF006205">
    <property type="entry name" value="Dxp_reductismrs"/>
    <property type="match status" value="1"/>
</dbReference>
<feature type="binding site" evidence="13">
    <location>
        <position position="150"/>
    </location>
    <ligand>
        <name>Mn(2+)</name>
        <dbReference type="ChEBI" id="CHEBI:29035"/>
    </ligand>
</feature>
<protein>
    <recommendedName>
        <fullName evidence="12 13">1-deoxy-D-xylulose 5-phosphate reductoisomerase</fullName>
        <shortName evidence="13">DXP reductoisomerase</shortName>
        <ecNumber evidence="4 13">1.1.1.267</ecNumber>
    </recommendedName>
    <alternativeName>
        <fullName evidence="13">1-deoxyxylulose-5-phosphate reductoisomerase</fullName>
    </alternativeName>
    <alternativeName>
        <fullName evidence="13">2-C-methyl-D-erythritol 4-phosphate synthase</fullName>
    </alternativeName>
</protein>
<evidence type="ECO:0000256" key="10">
    <source>
        <dbReference type="ARBA" id="ARBA00048543"/>
    </source>
</evidence>
<evidence type="ECO:0000259" key="15">
    <source>
        <dbReference type="Pfam" id="PF08436"/>
    </source>
</evidence>
<dbReference type="RefSeq" id="WP_075610654.1">
    <property type="nucleotide sequence ID" value="NZ_CP052766.1"/>
</dbReference>
<dbReference type="FunFam" id="1.10.1740.10:FF:000004">
    <property type="entry name" value="1-deoxy-D-xylulose 5-phosphate reductoisomerase"/>
    <property type="match status" value="1"/>
</dbReference>
<dbReference type="Gene3D" id="3.40.50.720">
    <property type="entry name" value="NAD(P)-binding Rossmann-like Domain"/>
    <property type="match status" value="1"/>
</dbReference>
<keyword evidence="17" id="KW-0413">Isomerase</keyword>
<dbReference type="SUPFAM" id="SSF69055">
    <property type="entry name" value="1-deoxy-D-xylulose-5-phosphate reductoisomerase, C-terminal domain"/>
    <property type="match status" value="1"/>
</dbReference>
<dbReference type="GO" id="GO:0016853">
    <property type="term" value="F:isomerase activity"/>
    <property type="evidence" value="ECO:0007669"/>
    <property type="project" value="UniProtKB-KW"/>
</dbReference>
<feature type="binding site" evidence="13">
    <location>
        <position position="11"/>
    </location>
    <ligand>
        <name>NADPH</name>
        <dbReference type="ChEBI" id="CHEBI:57783"/>
    </ligand>
</feature>
<feature type="binding site" evidence="13">
    <location>
        <position position="13"/>
    </location>
    <ligand>
        <name>NADPH</name>
        <dbReference type="ChEBI" id="CHEBI:57783"/>
    </ligand>
</feature>
<evidence type="ECO:0000256" key="6">
    <source>
        <dbReference type="ARBA" id="ARBA00022857"/>
    </source>
</evidence>
<accession>A0A6M4MIZ3</accession>
<dbReference type="Proteomes" id="UP000219285">
    <property type="component" value="Chromosome"/>
</dbReference>
<feature type="binding site" evidence="13">
    <location>
        <position position="227"/>
    </location>
    <ligand>
        <name>1-deoxy-D-xylulose 5-phosphate</name>
        <dbReference type="ChEBI" id="CHEBI:57792"/>
    </ligand>
</feature>
<feature type="binding site" evidence="13">
    <location>
        <position position="152"/>
    </location>
    <ligand>
        <name>Mn(2+)</name>
        <dbReference type="ChEBI" id="CHEBI:29035"/>
    </ligand>
</feature>
<feature type="binding site" evidence="13">
    <location>
        <position position="124"/>
    </location>
    <ligand>
        <name>NADPH</name>
        <dbReference type="ChEBI" id="CHEBI:57783"/>
    </ligand>
</feature>
<feature type="binding site" evidence="13">
    <location>
        <position position="227"/>
    </location>
    <ligand>
        <name>Mn(2+)</name>
        <dbReference type="ChEBI" id="CHEBI:29035"/>
    </ligand>
</feature>
<keyword evidence="18" id="KW-1185">Reference proteome</keyword>
<feature type="binding site" evidence="13">
    <location>
        <position position="151"/>
    </location>
    <ligand>
        <name>1-deoxy-D-xylulose 5-phosphate</name>
        <dbReference type="ChEBI" id="CHEBI:57792"/>
    </ligand>
</feature>
<evidence type="ECO:0000313" key="18">
    <source>
        <dbReference type="Proteomes" id="UP000219285"/>
    </source>
</evidence>
<dbReference type="Pfam" id="PF08436">
    <property type="entry name" value="DXP_redisom_C"/>
    <property type="match status" value="1"/>
</dbReference>
<proteinExistence type="inferred from homology"/>
<comment type="function">
    <text evidence="11 13">Catalyzes the NADPH-dependent rearrangement and reduction of 1-deoxy-D-xylulose-5-phosphate (DXP) to 2-C-methyl-D-erythritol 4-phosphate (MEP).</text>
</comment>
<comment type="caution">
    <text evidence="13">Lacks conserved residue(s) required for the propagation of feature annotation.</text>
</comment>
<evidence type="ECO:0000256" key="9">
    <source>
        <dbReference type="ARBA" id="ARBA00023229"/>
    </source>
</evidence>
<evidence type="ECO:0000259" key="16">
    <source>
        <dbReference type="Pfam" id="PF13288"/>
    </source>
</evidence>
<evidence type="ECO:0000256" key="3">
    <source>
        <dbReference type="ARBA" id="ARBA00006825"/>
    </source>
</evidence>
<feature type="binding site" evidence="13">
    <location>
        <position position="10"/>
    </location>
    <ligand>
        <name>NADPH</name>
        <dbReference type="ChEBI" id="CHEBI:57783"/>
    </ligand>
</feature>
<dbReference type="InterPro" id="IPR003821">
    <property type="entry name" value="DXP_reductoisomerase"/>
</dbReference>
<dbReference type="Gene3D" id="1.10.1740.10">
    <property type="match status" value="1"/>
</dbReference>
<dbReference type="InterPro" id="IPR026877">
    <property type="entry name" value="DXPR_C"/>
</dbReference>
<comment type="catalytic activity">
    <reaction evidence="10">
        <text>2-C-methyl-D-erythritol 4-phosphate + NADP(+) = 1-deoxy-D-xylulose 5-phosphate + NADPH + H(+)</text>
        <dbReference type="Rhea" id="RHEA:13717"/>
        <dbReference type="ChEBI" id="CHEBI:15378"/>
        <dbReference type="ChEBI" id="CHEBI:57783"/>
        <dbReference type="ChEBI" id="CHEBI:57792"/>
        <dbReference type="ChEBI" id="CHEBI:58262"/>
        <dbReference type="ChEBI" id="CHEBI:58349"/>
        <dbReference type="EC" id="1.1.1.267"/>
    </reaction>
    <physiologicalReaction direction="right-to-left" evidence="10">
        <dbReference type="Rhea" id="RHEA:13719"/>
    </physiologicalReaction>
</comment>
<dbReference type="FunFam" id="3.40.50.720:FF:000045">
    <property type="entry name" value="1-deoxy-D-xylulose 5-phosphate reductoisomerase"/>
    <property type="match status" value="1"/>
</dbReference>
<dbReference type="GO" id="GO:0030604">
    <property type="term" value="F:1-deoxy-D-xylulose-5-phosphate reductoisomerase activity"/>
    <property type="evidence" value="ECO:0007669"/>
    <property type="project" value="UniProtKB-UniRule"/>
</dbReference>
<sequence length="393" mass="42616">MQTVTILGATGSIGCNTLDVINRHPDRYRVFAITGHTQIAVLMQQAKACAPRYVVIADDTQYNEAKKLAKEYAVEAELLCGSRALEDVANAPEVDIVMAAIVGAAGLLPTLAAVRAGKRVLLANKEALVMSGALFMDAVKQSKATILPIDSEHNAIFQCLPRDFCYGELERSGIQQILLTGSGGPFRTRELVSFPDITVDEACAHPNWSMGRKITVDSATMMNKGLEFIEAHWLFGVAADKITVVLHPESTIHSMVQYVDGSVIAQLGNPDMRTPIAFGLAFPERIDSGVAPLDFATLHDLTFTTPCYERYPNLKLAIDACKEGQAATTRLNAANEIAVQAFLEGRISFTKIAEVNAETLNTLEPKQVTSLQQILEQDRLARETATGVIRGLS</sequence>
<evidence type="ECO:0000259" key="14">
    <source>
        <dbReference type="Pfam" id="PF02670"/>
    </source>
</evidence>
<feature type="domain" description="DXP reductoisomerase C-terminal" evidence="16">
    <location>
        <begin position="267"/>
        <end position="383"/>
    </location>
</feature>
<feature type="binding site" evidence="13">
    <location>
        <position position="182"/>
    </location>
    <ligand>
        <name>1-deoxy-D-xylulose 5-phosphate</name>
        <dbReference type="ChEBI" id="CHEBI:57792"/>
    </ligand>
</feature>
<reference evidence="18" key="1">
    <citation type="submission" date="2014-12" db="EMBL/GenBank/DDBJ databases">
        <title>Complete genome sequence of a multi-drug resistant Klebsiella pneumoniae.</title>
        <authorList>
            <person name="Hua X."/>
            <person name="Chen Q."/>
            <person name="Li X."/>
            <person name="Feng Y."/>
            <person name="Ruan Z."/>
            <person name="Yu Y."/>
        </authorList>
    </citation>
    <scope>NUCLEOTIDE SEQUENCE [LARGE SCALE GENOMIC DNA]</scope>
    <source>
        <strain evidence="18">5.12</strain>
    </source>
</reference>
<dbReference type="PANTHER" id="PTHR30525:SF0">
    <property type="entry name" value="1-DEOXY-D-XYLULOSE 5-PHOSPHATE REDUCTOISOMERASE, CHLOROPLASTIC"/>
    <property type="match status" value="1"/>
</dbReference>
<evidence type="ECO:0000256" key="5">
    <source>
        <dbReference type="ARBA" id="ARBA00022723"/>
    </source>
</evidence>
<dbReference type="InterPro" id="IPR013644">
    <property type="entry name" value="DXP_reductoisomerase_C"/>
</dbReference>
<dbReference type="InterPro" id="IPR036169">
    <property type="entry name" value="DXPR_C_sf"/>
</dbReference>
<keyword evidence="6 13" id="KW-0521">NADP</keyword>
<feature type="binding site" evidence="13">
    <location>
        <position position="152"/>
    </location>
    <ligand>
        <name>1-deoxy-D-xylulose 5-phosphate</name>
        <dbReference type="ChEBI" id="CHEBI:57792"/>
    </ligand>
</feature>
<keyword evidence="8 13" id="KW-0464">Manganese</keyword>
<dbReference type="UniPathway" id="UPA00056">
    <property type="reaction ID" value="UER00092"/>
</dbReference>
<comment type="pathway">
    <text evidence="2 13">Isoprenoid biosynthesis; isopentenyl diphosphate biosynthesis via DXP pathway; isopentenyl diphosphate from 1-deoxy-D-xylulose 5-phosphate: step 1/6.</text>
</comment>
<dbReference type="Pfam" id="PF13288">
    <property type="entry name" value="DXPR_C"/>
    <property type="match status" value="1"/>
</dbReference>
<comment type="cofactor">
    <cofactor evidence="1">
        <name>Co(2+)</name>
        <dbReference type="ChEBI" id="CHEBI:48828"/>
    </cofactor>
</comment>
<dbReference type="SUPFAM" id="SSF51735">
    <property type="entry name" value="NAD(P)-binding Rossmann-fold domains"/>
    <property type="match status" value="1"/>
</dbReference>
<evidence type="ECO:0000313" key="17">
    <source>
        <dbReference type="EMBL" id="QJR82878.1"/>
    </source>
</evidence>
<organism evidence="17 18">
    <name type="scientific">Alteromonas pelagimontana</name>
    <dbReference type="NCBI Taxonomy" id="1858656"/>
    <lineage>
        <taxon>Bacteria</taxon>
        <taxon>Pseudomonadati</taxon>
        <taxon>Pseudomonadota</taxon>
        <taxon>Gammaproteobacteria</taxon>
        <taxon>Alteromonadales</taxon>
        <taxon>Alteromonadaceae</taxon>
        <taxon>Alteromonas/Salinimonas group</taxon>
        <taxon>Alteromonas</taxon>
    </lineage>
</organism>
<feature type="binding site" evidence="13">
    <location>
        <position position="205"/>
    </location>
    <ligand>
        <name>1-deoxy-D-xylulose 5-phosphate</name>
        <dbReference type="ChEBI" id="CHEBI:57792"/>
    </ligand>
</feature>
<comment type="similarity">
    <text evidence="3 13">Belongs to the DXR family.</text>
</comment>
<dbReference type="EC" id="1.1.1.267" evidence="4 13"/>
<dbReference type="KEGG" id="apel:CA267_013925"/>
<dbReference type="HAMAP" id="MF_00183">
    <property type="entry name" value="DXP_reductoisom"/>
    <property type="match status" value="1"/>
</dbReference>
<dbReference type="OrthoDB" id="9806546at2"/>
<dbReference type="InterPro" id="IPR036291">
    <property type="entry name" value="NAD(P)-bd_dom_sf"/>
</dbReference>
<keyword evidence="9 13" id="KW-0414">Isoprene biosynthesis</keyword>
<dbReference type="AlphaFoldDB" id="A0A6M4MIZ3"/>
<dbReference type="NCBIfam" id="NF009114">
    <property type="entry name" value="PRK12464.1"/>
    <property type="match status" value="1"/>
</dbReference>
<reference evidence="17 18" key="2">
    <citation type="submission" date="2020-04" db="EMBL/GenBank/DDBJ databases">
        <title>Complete genome sequence of Alteromonas pelagimontana 5.12T.</title>
        <authorList>
            <person name="Sinha R.K."/>
            <person name="Krishnan K.P."/>
            <person name="Kurian J.P."/>
        </authorList>
    </citation>
    <scope>NUCLEOTIDE SEQUENCE [LARGE SCALE GENOMIC DNA]</scope>
    <source>
        <strain evidence="17 18">5.12</strain>
    </source>
</reference>
<keyword evidence="5 13" id="KW-0479">Metal-binding</keyword>
<evidence type="ECO:0000256" key="8">
    <source>
        <dbReference type="ARBA" id="ARBA00023211"/>
    </source>
</evidence>
<dbReference type="Pfam" id="PF02670">
    <property type="entry name" value="DXP_reductoisom"/>
    <property type="match status" value="1"/>
</dbReference>
<comment type="cofactor">
    <cofactor evidence="13">
        <name>Mg(2+)</name>
        <dbReference type="ChEBI" id="CHEBI:18420"/>
    </cofactor>
    <cofactor evidence="13">
        <name>Mn(2+)</name>
        <dbReference type="ChEBI" id="CHEBI:29035"/>
    </cofactor>
</comment>
<evidence type="ECO:0000256" key="13">
    <source>
        <dbReference type="HAMAP-Rule" id="MF_00183"/>
    </source>
</evidence>
<evidence type="ECO:0000256" key="12">
    <source>
        <dbReference type="ARBA" id="ARBA00071224"/>
    </source>
</evidence>
<feature type="binding site" evidence="13">
    <location>
        <position position="223"/>
    </location>
    <ligand>
        <name>1-deoxy-D-xylulose 5-phosphate</name>
        <dbReference type="ChEBI" id="CHEBI:57792"/>
    </ligand>
</feature>